<keyword evidence="10 11" id="KW-0998">Cell outer membrane</keyword>
<evidence type="ECO:0000256" key="7">
    <source>
        <dbReference type="ARBA" id="ARBA00023065"/>
    </source>
</evidence>
<evidence type="ECO:0000256" key="1">
    <source>
        <dbReference type="ARBA" id="ARBA00004571"/>
    </source>
</evidence>
<evidence type="ECO:0000256" key="10">
    <source>
        <dbReference type="ARBA" id="ARBA00023237"/>
    </source>
</evidence>
<keyword evidence="5 11" id="KW-0812">Transmembrane</keyword>
<accession>A0ABW5KJT0</accession>
<keyword evidence="4" id="KW-0410">Iron transport</keyword>
<evidence type="ECO:0000256" key="5">
    <source>
        <dbReference type="ARBA" id="ARBA00022692"/>
    </source>
</evidence>
<dbReference type="Gene3D" id="2.170.130.10">
    <property type="entry name" value="TonB-dependent receptor, plug domain"/>
    <property type="match status" value="1"/>
</dbReference>
<dbReference type="InterPro" id="IPR037066">
    <property type="entry name" value="Plug_dom_sf"/>
</dbReference>
<comment type="subcellular location">
    <subcellularLocation>
        <location evidence="1 11">Cell outer membrane</location>
        <topology evidence="1 11">Multi-pass membrane protein</topology>
    </subcellularLocation>
</comment>
<dbReference type="EMBL" id="JBHULR010000004">
    <property type="protein sequence ID" value="MFD2548469.1"/>
    <property type="molecule type" value="Genomic_DNA"/>
</dbReference>
<dbReference type="InterPro" id="IPR012910">
    <property type="entry name" value="Plug_dom"/>
</dbReference>
<keyword evidence="3 11" id="KW-1134">Transmembrane beta strand</keyword>
<dbReference type="InterPro" id="IPR036942">
    <property type="entry name" value="Beta-barrel_TonB_sf"/>
</dbReference>
<name>A0ABW5KJT0_9SPHI</name>
<evidence type="ECO:0000256" key="4">
    <source>
        <dbReference type="ARBA" id="ARBA00022496"/>
    </source>
</evidence>
<dbReference type="Pfam" id="PF00593">
    <property type="entry name" value="TonB_dep_Rec_b-barrel"/>
    <property type="match status" value="1"/>
</dbReference>
<feature type="domain" description="TonB-dependent receptor plug" evidence="14">
    <location>
        <begin position="48"/>
        <end position="153"/>
    </location>
</feature>
<dbReference type="Pfam" id="PF07715">
    <property type="entry name" value="Plug"/>
    <property type="match status" value="1"/>
</dbReference>
<evidence type="ECO:0000256" key="3">
    <source>
        <dbReference type="ARBA" id="ARBA00022452"/>
    </source>
</evidence>
<evidence type="ECO:0000256" key="2">
    <source>
        <dbReference type="ARBA" id="ARBA00022448"/>
    </source>
</evidence>
<sequence length="699" mass="78784">MNYLSKFLSIIPFIFYTFFVSGQETRDTASIQPINIHAYFSTQPLLGLTTSAQSINELHLQRQQTHSLLSALNEIAGLRMEERSPGSYRLAMRGSLIRSPFGIRNAKIYIDEFPLTDAGGNTYLNLIDPFSIHSIHVLKGPDGSLYGANSGGVVRIDPKGFSSAPDQAEVLFTTGAYGLFQEQLSLQKNMSDTYQFSFDQSFQRSDGYRDQTALNKKTFQTAHRWRYHNDNVLKLFLLYSDLGYQTPGGLTDTQFQENPRMARPAAGPNPGAKEQHAGIYNKTLFGGISHTAMLSSKLSHHISLFGSHTDLKNPFITNFEVRAERNLGIRTYLSFAKNKHARFSWQMQAGFEGQKGWNMIENYDNNKGVRGNEQNKDDLYNAQASLFYRAMAKIANRWTVEGSIGLNTATINYVSHYPKIIDPNGEIDFGHIWMPRFASSYLINSHVAIRASVSKGYSAPTLAEVRSSDNQINTELQAETGVNYELGVRLESKNRRLLADVSAYTYQMDNGIVRQLRNDGAEYYVNAGKIDQKGVEAMFLAHILSPSSTRLVKQLDYQTSLARNFYEFDTYQIDNEDFTGNAVTAVPDWTVTNSLSFTFPANIQFHIFHNYVSSMPLNDANTVYADAFHLVQAKAGITFPSIKKLQLHMFAGVDNLLNERYSLGNDINAFGNRFFNPAPPRNFYGGVRISWKTIRHQII</sequence>
<keyword evidence="6" id="KW-0408">Iron</keyword>
<dbReference type="Proteomes" id="UP001597545">
    <property type="component" value="Unassembled WGS sequence"/>
</dbReference>
<dbReference type="Gene3D" id="2.40.170.20">
    <property type="entry name" value="TonB-dependent receptor, beta-barrel domain"/>
    <property type="match status" value="1"/>
</dbReference>
<keyword evidence="16" id="KW-1185">Reference proteome</keyword>
<keyword evidence="8 12" id="KW-0798">TonB box</keyword>
<protein>
    <submittedName>
        <fullName evidence="15">TonB-dependent receptor</fullName>
    </submittedName>
</protein>
<dbReference type="InterPro" id="IPR000531">
    <property type="entry name" value="Beta-barrel_TonB"/>
</dbReference>
<reference evidence="16" key="1">
    <citation type="journal article" date="2019" name="Int. J. Syst. Evol. Microbiol.">
        <title>The Global Catalogue of Microorganisms (GCM) 10K type strain sequencing project: providing services to taxonomists for standard genome sequencing and annotation.</title>
        <authorList>
            <consortium name="The Broad Institute Genomics Platform"/>
            <consortium name="The Broad Institute Genome Sequencing Center for Infectious Disease"/>
            <person name="Wu L."/>
            <person name="Ma J."/>
        </authorList>
    </citation>
    <scope>NUCLEOTIDE SEQUENCE [LARGE SCALE GENOMIC DNA]</scope>
    <source>
        <strain evidence="16">KCTC 42662</strain>
    </source>
</reference>
<evidence type="ECO:0000259" key="14">
    <source>
        <dbReference type="Pfam" id="PF07715"/>
    </source>
</evidence>
<dbReference type="PANTHER" id="PTHR32552">
    <property type="entry name" value="FERRICHROME IRON RECEPTOR-RELATED"/>
    <property type="match status" value="1"/>
</dbReference>
<proteinExistence type="inferred from homology"/>
<evidence type="ECO:0000313" key="16">
    <source>
        <dbReference type="Proteomes" id="UP001597545"/>
    </source>
</evidence>
<gene>
    <name evidence="15" type="ORF">ACFSR5_12525</name>
</gene>
<evidence type="ECO:0000256" key="11">
    <source>
        <dbReference type="PROSITE-ProRule" id="PRU01360"/>
    </source>
</evidence>
<keyword evidence="15" id="KW-0675">Receptor</keyword>
<dbReference type="PROSITE" id="PS52016">
    <property type="entry name" value="TONB_DEPENDENT_REC_3"/>
    <property type="match status" value="1"/>
</dbReference>
<evidence type="ECO:0000256" key="8">
    <source>
        <dbReference type="ARBA" id="ARBA00023077"/>
    </source>
</evidence>
<keyword evidence="9 11" id="KW-0472">Membrane</keyword>
<organism evidence="15 16">
    <name type="scientific">Sphingobacterium suaedae</name>
    <dbReference type="NCBI Taxonomy" id="1686402"/>
    <lineage>
        <taxon>Bacteria</taxon>
        <taxon>Pseudomonadati</taxon>
        <taxon>Bacteroidota</taxon>
        <taxon>Sphingobacteriia</taxon>
        <taxon>Sphingobacteriales</taxon>
        <taxon>Sphingobacteriaceae</taxon>
        <taxon>Sphingobacterium</taxon>
    </lineage>
</organism>
<evidence type="ECO:0000259" key="13">
    <source>
        <dbReference type="Pfam" id="PF00593"/>
    </source>
</evidence>
<dbReference type="SUPFAM" id="SSF56935">
    <property type="entry name" value="Porins"/>
    <property type="match status" value="1"/>
</dbReference>
<dbReference type="PANTHER" id="PTHR32552:SF81">
    <property type="entry name" value="TONB-DEPENDENT OUTER MEMBRANE RECEPTOR"/>
    <property type="match status" value="1"/>
</dbReference>
<evidence type="ECO:0000313" key="15">
    <source>
        <dbReference type="EMBL" id="MFD2548469.1"/>
    </source>
</evidence>
<evidence type="ECO:0000256" key="12">
    <source>
        <dbReference type="RuleBase" id="RU003357"/>
    </source>
</evidence>
<comment type="caution">
    <text evidence="15">The sequence shown here is derived from an EMBL/GenBank/DDBJ whole genome shotgun (WGS) entry which is preliminary data.</text>
</comment>
<keyword evidence="7" id="KW-0406">Ion transport</keyword>
<feature type="domain" description="TonB-dependent receptor-like beta-barrel" evidence="13">
    <location>
        <begin position="201"/>
        <end position="656"/>
    </location>
</feature>
<dbReference type="RefSeq" id="WP_380904253.1">
    <property type="nucleotide sequence ID" value="NZ_JBHUEG010000001.1"/>
</dbReference>
<keyword evidence="2 11" id="KW-0813">Transport</keyword>
<dbReference type="InterPro" id="IPR039426">
    <property type="entry name" value="TonB-dep_rcpt-like"/>
</dbReference>
<comment type="similarity">
    <text evidence="11 12">Belongs to the TonB-dependent receptor family.</text>
</comment>
<evidence type="ECO:0000256" key="6">
    <source>
        <dbReference type="ARBA" id="ARBA00023004"/>
    </source>
</evidence>
<evidence type="ECO:0000256" key="9">
    <source>
        <dbReference type="ARBA" id="ARBA00023136"/>
    </source>
</evidence>